<proteinExistence type="predicted"/>
<protein>
    <submittedName>
        <fullName evidence="1">Uncharacterized protein</fullName>
    </submittedName>
</protein>
<dbReference type="EMBL" id="JYDQ01000079">
    <property type="protein sequence ID" value="KRY16384.1"/>
    <property type="molecule type" value="Genomic_DNA"/>
</dbReference>
<reference evidence="1 2" key="1">
    <citation type="submission" date="2015-01" db="EMBL/GenBank/DDBJ databases">
        <title>Evolution of Trichinella species and genotypes.</title>
        <authorList>
            <person name="Korhonen P.K."/>
            <person name="Edoardo P."/>
            <person name="Giuseppe L.R."/>
            <person name="Gasser R.B."/>
        </authorList>
    </citation>
    <scope>NUCLEOTIDE SEQUENCE [LARGE SCALE GENOMIC DNA]</scope>
    <source>
        <strain evidence="1">ISS2496</strain>
    </source>
</reference>
<accession>A0A0V0ZUF2</accession>
<evidence type="ECO:0000313" key="2">
    <source>
        <dbReference type="Proteomes" id="UP000054783"/>
    </source>
</evidence>
<name>A0A0V0ZUF2_9BILA</name>
<gene>
    <name evidence="1" type="ORF">T12_8129</name>
</gene>
<dbReference type="AlphaFoldDB" id="A0A0V0ZUF2"/>
<sequence>MFIQHCNGQSCYLKTSVLARCFHKFQKQLNLKIYSSTSFIQRNPHIGQITNGDTGEVNI</sequence>
<comment type="caution">
    <text evidence="1">The sequence shown here is derived from an EMBL/GenBank/DDBJ whole genome shotgun (WGS) entry which is preliminary data.</text>
</comment>
<organism evidence="1 2">
    <name type="scientific">Trichinella patagoniensis</name>
    <dbReference type="NCBI Taxonomy" id="990121"/>
    <lineage>
        <taxon>Eukaryota</taxon>
        <taxon>Metazoa</taxon>
        <taxon>Ecdysozoa</taxon>
        <taxon>Nematoda</taxon>
        <taxon>Enoplea</taxon>
        <taxon>Dorylaimia</taxon>
        <taxon>Trichinellida</taxon>
        <taxon>Trichinellidae</taxon>
        <taxon>Trichinella</taxon>
    </lineage>
</organism>
<dbReference type="Proteomes" id="UP000054783">
    <property type="component" value="Unassembled WGS sequence"/>
</dbReference>
<keyword evidence="2" id="KW-1185">Reference proteome</keyword>
<evidence type="ECO:0000313" key="1">
    <source>
        <dbReference type="EMBL" id="KRY16384.1"/>
    </source>
</evidence>